<proteinExistence type="predicted"/>
<feature type="non-terminal residue" evidence="1">
    <location>
        <position position="1"/>
    </location>
</feature>
<evidence type="ECO:0000313" key="2">
    <source>
        <dbReference type="Proteomes" id="UP001303222"/>
    </source>
</evidence>
<evidence type="ECO:0000313" key="1">
    <source>
        <dbReference type="EMBL" id="KAK3956345.1"/>
    </source>
</evidence>
<name>A0AAN6SJV8_9PEZI</name>
<protein>
    <submittedName>
        <fullName evidence="1">Uncharacterized protein</fullName>
    </submittedName>
</protein>
<gene>
    <name evidence="1" type="ORF">QBC32DRAFT_203296</name>
</gene>
<sequence>KVKREDIGTFDPDINNPKDQGIINNSKYTIYTDIYAFWEQILSFIENAQQRQPSSKMNKQFTRLFHTYLVGSARV</sequence>
<dbReference type="Proteomes" id="UP001303222">
    <property type="component" value="Unassembled WGS sequence"/>
</dbReference>
<keyword evidence="2" id="KW-1185">Reference proteome</keyword>
<reference evidence="1" key="2">
    <citation type="submission" date="2023-06" db="EMBL/GenBank/DDBJ databases">
        <authorList>
            <consortium name="Lawrence Berkeley National Laboratory"/>
            <person name="Mondo S.J."/>
            <person name="Hensen N."/>
            <person name="Bonometti L."/>
            <person name="Westerberg I."/>
            <person name="Brannstrom I.O."/>
            <person name="Guillou S."/>
            <person name="Cros-Aarteil S."/>
            <person name="Calhoun S."/>
            <person name="Haridas S."/>
            <person name="Kuo A."/>
            <person name="Pangilinan J."/>
            <person name="Riley R."/>
            <person name="Labutti K."/>
            <person name="Andreopoulos B."/>
            <person name="Lipzen A."/>
            <person name="Chen C."/>
            <person name="Yanf M."/>
            <person name="Daum C."/>
            <person name="Ng V."/>
            <person name="Clum A."/>
            <person name="Steindorff A."/>
            <person name="Ohm R."/>
            <person name="Martin F."/>
            <person name="Silar P."/>
            <person name="Natvig D."/>
            <person name="Lalanne C."/>
            <person name="Gautier V."/>
            <person name="Ament-Velasquez S.L."/>
            <person name="Kruys A."/>
            <person name="Hutchinson M.I."/>
            <person name="Powell A.J."/>
            <person name="Barry K."/>
            <person name="Miller A.N."/>
            <person name="Grigoriev I.V."/>
            <person name="Debuchy R."/>
            <person name="Gladieux P."/>
            <person name="Thoren M.H."/>
            <person name="Johannesson H."/>
        </authorList>
    </citation>
    <scope>NUCLEOTIDE SEQUENCE</scope>
    <source>
        <strain evidence="1">CBS 626.80</strain>
    </source>
</reference>
<organism evidence="1 2">
    <name type="scientific">Pseudoneurospora amorphoporcata</name>
    <dbReference type="NCBI Taxonomy" id="241081"/>
    <lineage>
        <taxon>Eukaryota</taxon>
        <taxon>Fungi</taxon>
        <taxon>Dikarya</taxon>
        <taxon>Ascomycota</taxon>
        <taxon>Pezizomycotina</taxon>
        <taxon>Sordariomycetes</taxon>
        <taxon>Sordariomycetidae</taxon>
        <taxon>Sordariales</taxon>
        <taxon>Sordariaceae</taxon>
        <taxon>Pseudoneurospora</taxon>
    </lineage>
</organism>
<comment type="caution">
    <text evidence="1">The sequence shown here is derived from an EMBL/GenBank/DDBJ whole genome shotgun (WGS) entry which is preliminary data.</text>
</comment>
<dbReference type="EMBL" id="MU859067">
    <property type="protein sequence ID" value="KAK3956345.1"/>
    <property type="molecule type" value="Genomic_DNA"/>
</dbReference>
<reference evidence="1" key="1">
    <citation type="journal article" date="2023" name="Mol. Phylogenet. Evol.">
        <title>Genome-scale phylogeny and comparative genomics of the fungal order Sordariales.</title>
        <authorList>
            <person name="Hensen N."/>
            <person name="Bonometti L."/>
            <person name="Westerberg I."/>
            <person name="Brannstrom I.O."/>
            <person name="Guillou S."/>
            <person name="Cros-Aarteil S."/>
            <person name="Calhoun S."/>
            <person name="Haridas S."/>
            <person name="Kuo A."/>
            <person name="Mondo S."/>
            <person name="Pangilinan J."/>
            <person name="Riley R."/>
            <person name="LaButti K."/>
            <person name="Andreopoulos B."/>
            <person name="Lipzen A."/>
            <person name="Chen C."/>
            <person name="Yan M."/>
            <person name="Daum C."/>
            <person name="Ng V."/>
            <person name="Clum A."/>
            <person name="Steindorff A."/>
            <person name="Ohm R.A."/>
            <person name="Martin F."/>
            <person name="Silar P."/>
            <person name="Natvig D.O."/>
            <person name="Lalanne C."/>
            <person name="Gautier V."/>
            <person name="Ament-Velasquez S.L."/>
            <person name="Kruys A."/>
            <person name="Hutchinson M.I."/>
            <person name="Powell A.J."/>
            <person name="Barry K."/>
            <person name="Miller A.N."/>
            <person name="Grigoriev I.V."/>
            <person name="Debuchy R."/>
            <person name="Gladieux P."/>
            <person name="Hiltunen Thoren M."/>
            <person name="Johannesson H."/>
        </authorList>
    </citation>
    <scope>NUCLEOTIDE SEQUENCE</scope>
    <source>
        <strain evidence="1">CBS 626.80</strain>
    </source>
</reference>
<dbReference type="AlphaFoldDB" id="A0AAN6SJV8"/>
<accession>A0AAN6SJV8</accession>